<dbReference type="CDD" id="cd08161">
    <property type="entry name" value="SET"/>
    <property type="match status" value="1"/>
</dbReference>
<name>A0A553P700_TIGCA</name>
<dbReference type="GO" id="GO:0140042">
    <property type="term" value="P:lipid droplet formation"/>
    <property type="evidence" value="ECO:0007669"/>
    <property type="project" value="UniProtKB-ARBA"/>
</dbReference>
<feature type="domain" description="Tubulin--tyrosine ligase-like protein 12 SET-like" evidence="8">
    <location>
        <begin position="358"/>
        <end position="530"/>
    </location>
</feature>
<keyword evidence="5" id="KW-0443">Lipid metabolism</keyword>
<evidence type="ECO:0000256" key="1">
    <source>
        <dbReference type="ARBA" id="ARBA00004477"/>
    </source>
</evidence>
<dbReference type="PROSITE" id="PS51221">
    <property type="entry name" value="TTL"/>
    <property type="match status" value="1"/>
</dbReference>
<dbReference type="PANTHER" id="PTHR46088:SF1">
    <property type="entry name" value="TUBULIN--TYROSINE LIGASE-LIKE PROTEIN 12"/>
    <property type="match status" value="1"/>
</dbReference>
<evidence type="ECO:0000313" key="10">
    <source>
        <dbReference type="Proteomes" id="UP000318571"/>
    </source>
</evidence>
<comment type="caution">
    <text evidence="9">The sequence shown here is derived from an EMBL/GenBank/DDBJ whole genome shotgun (WGS) entry which is preliminary data.</text>
</comment>
<dbReference type="OMA" id="AESACEC"/>
<dbReference type="AlphaFoldDB" id="A0A553P700"/>
<accession>A0A553P700</accession>
<comment type="subcellular location">
    <subcellularLocation>
        <location evidence="1">Endoplasmic reticulum membrane</location>
        <topology evidence="1">Multi-pass membrane protein</topology>
    </subcellularLocation>
</comment>
<feature type="transmembrane region" description="Helical" evidence="7">
    <location>
        <begin position="33"/>
        <end position="61"/>
    </location>
</feature>
<evidence type="ECO:0000256" key="3">
    <source>
        <dbReference type="ARBA" id="ARBA00022824"/>
    </source>
</evidence>
<dbReference type="InterPro" id="IPR046341">
    <property type="entry name" value="SET_dom_sf"/>
</dbReference>
<evidence type="ECO:0000256" key="6">
    <source>
        <dbReference type="ARBA" id="ARBA00023136"/>
    </source>
</evidence>
<dbReference type="InterPro" id="IPR004344">
    <property type="entry name" value="TTL/TTLL_fam"/>
</dbReference>
<keyword evidence="6 7" id="KW-0472">Membrane</keyword>
<dbReference type="GO" id="GO:0006629">
    <property type="term" value="P:lipid metabolic process"/>
    <property type="evidence" value="ECO:0007669"/>
    <property type="project" value="UniProtKB-KW"/>
</dbReference>
<dbReference type="InterPro" id="IPR027749">
    <property type="entry name" value="TTLL12"/>
</dbReference>
<keyword evidence="3" id="KW-0256">Endoplasmic reticulum</keyword>
<dbReference type="Proteomes" id="UP000318571">
    <property type="component" value="Chromosome 3"/>
</dbReference>
<organism evidence="9 10">
    <name type="scientific">Tigriopus californicus</name>
    <name type="common">Marine copepod</name>
    <dbReference type="NCBI Taxonomy" id="6832"/>
    <lineage>
        <taxon>Eukaryota</taxon>
        <taxon>Metazoa</taxon>
        <taxon>Ecdysozoa</taxon>
        <taxon>Arthropoda</taxon>
        <taxon>Crustacea</taxon>
        <taxon>Multicrustacea</taxon>
        <taxon>Hexanauplia</taxon>
        <taxon>Copepoda</taxon>
        <taxon>Harpacticoida</taxon>
        <taxon>Harpacticidae</taxon>
        <taxon>Tigriopus</taxon>
    </lineage>
</organism>
<protein>
    <recommendedName>
        <fullName evidence="8">Tubulin--tyrosine ligase-like protein 12 SET-like domain-containing protein</fullName>
    </recommendedName>
</protein>
<dbReference type="Pfam" id="PF06775">
    <property type="entry name" value="Seipin"/>
    <property type="match status" value="1"/>
</dbReference>
<dbReference type="GO" id="GO:0005789">
    <property type="term" value="C:endoplasmic reticulum membrane"/>
    <property type="evidence" value="ECO:0007669"/>
    <property type="project" value="UniProtKB-SubCell"/>
</dbReference>
<evidence type="ECO:0000256" key="7">
    <source>
        <dbReference type="SAM" id="Phobius"/>
    </source>
</evidence>
<dbReference type="CDD" id="cd23995">
    <property type="entry name" value="Seipin_BSCL2_like"/>
    <property type="match status" value="1"/>
</dbReference>
<dbReference type="Pfam" id="PF03133">
    <property type="entry name" value="TTL"/>
    <property type="match status" value="1"/>
</dbReference>
<evidence type="ECO:0000259" key="8">
    <source>
        <dbReference type="Pfam" id="PF25556"/>
    </source>
</evidence>
<dbReference type="STRING" id="6832.A0A553P700"/>
<keyword evidence="2 7" id="KW-0812">Transmembrane</keyword>
<dbReference type="InterPro" id="IPR057954">
    <property type="entry name" value="SET_TTL12"/>
</dbReference>
<dbReference type="InterPro" id="IPR009617">
    <property type="entry name" value="Seipin"/>
</dbReference>
<dbReference type="Gene3D" id="3.30.470.20">
    <property type="entry name" value="ATP-grasp fold, B domain"/>
    <property type="match status" value="1"/>
</dbReference>
<dbReference type="EMBL" id="VCGU01000007">
    <property type="protein sequence ID" value="TRY73461.1"/>
    <property type="molecule type" value="Genomic_DNA"/>
</dbReference>
<evidence type="ECO:0000256" key="5">
    <source>
        <dbReference type="ARBA" id="ARBA00023098"/>
    </source>
</evidence>
<reference evidence="9 10" key="1">
    <citation type="journal article" date="2018" name="Nat. Ecol. Evol.">
        <title>Genomic signatures of mitonuclear coevolution across populations of Tigriopus californicus.</title>
        <authorList>
            <person name="Barreto F.S."/>
            <person name="Watson E.T."/>
            <person name="Lima T.G."/>
            <person name="Willett C.S."/>
            <person name="Edmands S."/>
            <person name="Li W."/>
            <person name="Burton R.S."/>
        </authorList>
    </citation>
    <scope>NUCLEOTIDE SEQUENCE [LARGE SCALE GENOMIC DNA]</scope>
    <source>
        <strain evidence="9 10">San Diego</strain>
    </source>
</reference>
<sequence length="919" mass="106648">MQYIRSTVTRARGLPAKASEHIESLLELTKTMIYYTVVISLTLNLLGMVSIFMYGTFYFAFVPAPQHEGAIHPTFVPCERVMGKCGFLNATVELSERNPVLMTGQPYTVMIQLEMPESPVNRKLGMFMNCLHMRSREGIIRKDSCKASLMQYRSELLRVIETFVFSPVLLTGHSTEKQWVTVEFFSNFLDDPLSPVVGMNYEIQSRFIEVYNIRYKIYANFSGLRYLMFHYPLISALIGSSLNLMFLSAVILLSWYRFFSPKLKDEDEFYSNSEYQPDFFQSPEQEYELGEKEDLLKEEDIEDEKDSEDGSSVEDLQSELDLIHRHAQEKASILEDAEKDDIFDAGSVFSLMQVESNDGEFEEWKAVVIKEEGLMALDEESVYLIDHAWTFRPETAKKNLLEHPTLVERMAALMDIVPTEESTKQDLIDEVMKEKWKFAQTYWVGNATKVEDKMPVWYLMDEFGARIQHSDSPNARVVPFLCLLDGSAYSVLFPIKDLTAQEEVTRDYLEGPESGDPLVRKALMNTWQMEDMKAVAWTQDEPGDAFFATSRQNESVPAEDFEAQPLPTDRKIKVYSEYEFIGKNLTHPRFEMVSNQEDADIWWTMTHFKDFKNFSRECPHKRINQFPFENVITIKDLLCVVCRRKSESISLPSPTLETSPEWLPTTFNLKTELCKFVSYYQHREALDLDNHWIIKPWNLARGLDMHITNHLPYILRLPFSGPKIAQKYIDRPVFFNRPGIGPVKFDIRYILLLQSSKPLKVFAYNRFWLRFANQAFELKDFDIYEKHFTVMNYVDSNLKQMFCHDFIKEFEAQHPGVTWKSVESSIFAMFKSVFEAAVSLPPPSGIARSPQSRAMYASDLMLAWEKDAETGEDRIQPKILEINWGPDCARACDYYPEFFDNVFSTLFLDDPEGQNVTLL</sequence>
<evidence type="ECO:0000256" key="4">
    <source>
        <dbReference type="ARBA" id="ARBA00022989"/>
    </source>
</evidence>
<evidence type="ECO:0000256" key="2">
    <source>
        <dbReference type="ARBA" id="ARBA00022692"/>
    </source>
</evidence>
<evidence type="ECO:0000313" key="9">
    <source>
        <dbReference type="EMBL" id="TRY73461.1"/>
    </source>
</evidence>
<keyword evidence="10" id="KW-1185">Reference proteome</keyword>
<dbReference type="Pfam" id="PF25556">
    <property type="entry name" value="SET_TTL"/>
    <property type="match status" value="1"/>
</dbReference>
<gene>
    <name evidence="9" type="ORF">TCAL_02223</name>
</gene>
<dbReference type="PANTHER" id="PTHR46088">
    <property type="entry name" value="TUBULIN--TYROSINE LIGASE-LIKE PROTEIN 12"/>
    <property type="match status" value="1"/>
</dbReference>
<keyword evidence="4 7" id="KW-1133">Transmembrane helix</keyword>
<dbReference type="SUPFAM" id="SSF82199">
    <property type="entry name" value="SET domain"/>
    <property type="match status" value="1"/>
</dbReference>
<proteinExistence type="predicted"/>